<dbReference type="InterPro" id="IPR003018">
    <property type="entry name" value="GAF"/>
</dbReference>
<gene>
    <name evidence="4" type="ORF">SAMN05421642_11879</name>
</gene>
<dbReference type="PIRSF" id="PIRSF036625">
    <property type="entry name" value="GAF_ANTAR"/>
    <property type="match status" value="1"/>
</dbReference>
<dbReference type="Gene3D" id="3.30.450.40">
    <property type="match status" value="1"/>
</dbReference>
<dbReference type="OrthoDB" id="3683444at2"/>
<evidence type="ECO:0000259" key="3">
    <source>
        <dbReference type="PROSITE" id="PS50921"/>
    </source>
</evidence>
<protein>
    <submittedName>
        <fullName evidence="4">GAF domain-containing protein</fullName>
    </submittedName>
</protein>
<evidence type="ECO:0000313" key="5">
    <source>
        <dbReference type="Proteomes" id="UP000198327"/>
    </source>
</evidence>
<name>A0A239MIN1_9NOCA</name>
<proteinExistence type="predicted"/>
<dbReference type="Proteomes" id="UP000198327">
    <property type="component" value="Unassembled WGS sequence"/>
</dbReference>
<dbReference type="Pfam" id="PF03861">
    <property type="entry name" value="ANTAR"/>
    <property type="match status" value="1"/>
</dbReference>
<evidence type="ECO:0000256" key="1">
    <source>
        <dbReference type="ARBA" id="ARBA00023015"/>
    </source>
</evidence>
<sequence length="254" mass="27421">MLEDGFGPQARLVEVMSGLTAQLVADSENDADSATVLARVCDAGVVLLDAAAVGVMLVDPRGGISVAAASDERARLVELLQTQMAQGPCMDCVSDKAIVEEEDLSAAQGRWPEFASAAADAGFRSVLAVPMMLDGNAVGGLNLLYTRARTFTDIHRQLGEVLARLIVLHLIRDDEARRNDRLTERILGLLHDRVQVEHAIGLIVGTLSISVPDAWDILTRVAGRRGLSLRSLAREITVDGRSPEELDAEDRRYE</sequence>
<feature type="domain" description="ANTAR" evidence="3">
    <location>
        <begin position="176"/>
        <end position="237"/>
    </location>
</feature>
<reference evidence="5" key="1">
    <citation type="submission" date="2017-06" db="EMBL/GenBank/DDBJ databases">
        <authorList>
            <person name="Varghese N."/>
            <person name="Submissions S."/>
        </authorList>
    </citation>
    <scope>NUCLEOTIDE SEQUENCE [LARGE SCALE GENOMIC DNA]</scope>
    <source>
        <strain evidence="5">JCM 23211</strain>
    </source>
</reference>
<dbReference type="EMBL" id="FZOW01000018">
    <property type="protein sequence ID" value="SNT42360.1"/>
    <property type="molecule type" value="Genomic_DNA"/>
</dbReference>
<evidence type="ECO:0000313" key="4">
    <source>
        <dbReference type="EMBL" id="SNT42360.1"/>
    </source>
</evidence>
<dbReference type="Pfam" id="PF13185">
    <property type="entry name" value="GAF_2"/>
    <property type="match status" value="1"/>
</dbReference>
<dbReference type="InterPro" id="IPR012074">
    <property type="entry name" value="GAF_ANTAR"/>
</dbReference>
<dbReference type="GO" id="GO:0003723">
    <property type="term" value="F:RNA binding"/>
    <property type="evidence" value="ECO:0007669"/>
    <property type="project" value="InterPro"/>
</dbReference>
<evidence type="ECO:0000256" key="2">
    <source>
        <dbReference type="ARBA" id="ARBA00023163"/>
    </source>
</evidence>
<dbReference type="Gene3D" id="1.10.10.10">
    <property type="entry name" value="Winged helix-like DNA-binding domain superfamily/Winged helix DNA-binding domain"/>
    <property type="match status" value="1"/>
</dbReference>
<keyword evidence="5" id="KW-1185">Reference proteome</keyword>
<keyword evidence="1" id="KW-0805">Transcription regulation</keyword>
<keyword evidence="2" id="KW-0804">Transcription</keyword>
<dbReference type="SMART" id="SM01012">
    <property type="entry name" value="ANTAR"/>
    <property type="match status" value="1"/>
</dbReference>
<dbReference type="InterPro" id="IPR029016">
    <property type="entry name" value="GAF-like_dom_sf"/>
</dbReference>
<dbReference type="RefSeq" id="WP_089251111.1">
    <property type="nucleotide sequence ID" value="NZ_FZOW01000018.1"/>
</dbReference>
<dbReference type="InterPro" id="IPR005561">
    <property type="entry name" value="ANTAR"/>
</dbReference>
<accession>A0A239MIN1</accession>
<dbReference type="SUPFAM" id="SSF55781">
    <property type="entry name" value="GAF domain-like"/>
    <property type="match status" value="1"/>
</dbReference>
<dbReference type="PROSITE" id="PS50921">
    <property type="entry name" value="ANTAR"/>
    <property type="match status" value="1"/>
</dbReference>
<dbReference type="InterPro" id="IPR036388">
    <property type="entry name" value="WH-like_DNA-bd_sf"/>
</dbReference>
<dbReference type="AlphaFoldDB" id="A0A239MIN1"/>
<organism evidence="4 5">
    <name type="scientific">Rhodococcoides kyotonense</name>
    <dbReference type="NCBI Taxonomy" id="398843"/>
    <lineage>
        <taxon>Bacteria</taxon>
        <taxon>Bacillati</taxon>
        <taxon>Actinomycetota</taxon>
        <taxon>Actinomycetes</taxon>
        <taxon>Mycobacteriales</taxon>
        <taxon>Nocardiaceae</taxon>
        <taxon>Rhodococcoides</taxon>
    </lineage>
</organism>